<evidence type="ECO:0000313" key="1">
    <source>
        <dbReference type="EMBL" id="CAB4303270.1"/>
    </source>
</evidence>
<keyword evidence="2" id="KW-1185">Reference proteome</keyword>
<dbReference type="AlphaFoldDB" id="A0A6J5WNK4"/>
<protein>
    <submittedName>
        <fullName evidence="1">Uncharacterized protein</fullName>
    </submittedName>
</protein>
<reference evidence="2" key="1">
    <citation type="journal article" date="2020" name="Genome Biol.">
        <title>Gamete binning: chromosome-level and haplotype-resolved genome assembly enabled by high-throughput single-cell sequencing of gamete genomes.</title>
        <authorList>
            <person name="Campoy J.A."/>
            <person name="Sun H."/>
            <person name="Goel M."/>
            <person name="Jiao W.-B."/>
            <person name="Folz-Donahue K."/>
            <person name="Wang N."/>
            <person name="Rubio M."/>
            <person name="Liu C."/>
            <person name="Kukat C."/>
            <person name="Ruiz D."/>
            <person name="Huettel B."/>
            <person name="Schneeberger K."/>
        </authorList>
    </citation>
    <scope>NUCLEOTIDE SEQUENCE [LARGE SCALE GENOMIC DNA]</scope>
    <source>
        <strain evidence="2">cv. Rojo Pasion</strain>
    </source>
</reference>
<name>A0A6J5WNK4_PRUAR</name>
<proteinExistence type="predicted"/>
<organism evidence="1 2">
    <name type="scientific">Prunus armeniaca</name>
    <name type="common">Apricot</name>
    <name type="synonym">Armeniaca vulgaris</name>
    <dbReference type="NCBI Taxonomy" id="36596"/>
    <lineage>
        <taxon>Eukaryota</taxon>
        <taxon>Viridiplantae</taxon>
        <taxon>Streptophyta</taxon>
        <taxon>Embryophyta</taxon>
        <taxon>Tracheophyta</taxon>
        <taxon>Spermatophyta</taxon>
        <taxon>Magnoliopsida</taxon>
        <taxon>eudicotyledons</taxon>
        <taxon>Gunneridae</taxon>
        <taxon>Pentapetalae</taxon>
        <taxon>rosids</taxon>
        <taxon>fabids</taxon>
        <taxon>Rosales</taxon>
        <taxon>Rosaceae</taxon>
        <taxon>Amygdaloideae</taxon>
        <taxon>Amygdaleae</taxon>
        <taxon>Prunus</taxon>
    </lineage>
</organism>
<dbReference type="Proteomes" id="UP000507245">
    <property type="component" value="Unassembled WGS sequence"/>
</dbReference>
<sequence>MSKNPEENYARDIVGAEIQENPGAISEQISGYQSRNESHSVSLFANSQCIAIQMNVSKLGMDGMDQIEIFRKPR</sequence>
<gene>
    <name evidence="1" type="ORF">ORAREDHAP_LOCUS19348</name>
</gene>
<dbReference type="EMBL" id="CAEKKB010000003">
    <property type="protein sequence ID" value="CAB4303270.1"/>
    <property type="molecule type" value="Genomic_DNA"/>
</dbReference>
<accession>A0A6J5WNK4</accession>
<evidence type="ECO:0000313" key="2">
    <source>
        <dbReference type="Proteomes" id="UP000507245"/>
    </source>
</evidence>